<dbReference type="InterPro" id="IPR001650">
    <property type="entry name" value="Helicase_C-like"/>
</dbReference>
<dbReference type="FunCoup" id="F4NRV7">
    <property type="interactions" value="213"/>
</dbReference>
<dbReference type="GO" id="GO:0005634">
    <property type="term" value="C:nucleus"/>
    <property type="evidence" value="ECO:0000318"/>
    <property type="project" value="GO_Central"/>
</dbReference>
<dbReference type="InterPro" id="IPR000330">
    <property type="entry name" value="SNF2_N"/>
</dbReference>
<dbReference type="SMART" id="SM00487">
    <property type="entry name" value="DEXDc"/>
    <property type="match status" value="1"/>
</dbReference>
<protein>
    <recommendedName>
        <fullName evidence="20">DNA repair protein RAD5</fullName>
    </recommendedName>
</protein>
<gene>
    <name evidence="18" type="ORF">BATDEDRAFT_85620</name>
</gene>
<dbReference type="GO" id="GO:0006281">
    <property type="term" value="P:DNA repair"/>
    <property type="evidence" value="ECO:0000318"/>
    <property type="project" value="GO_Central"/>
</dbReference>
<dbReference type="Gene3D" id="3.40.50.10810">
    <property type="entry name" value="Tandem AAA-ATPase domain"/>
    <property type="match status" value="1"/>
</dbReference>
<evidence type="ECO:0000256" key="1">
    <source>
        <dbReference type="ARBA" id="ARBA00004123"/>
    </source>
</evidence>
<feature type="domain" description="RING-type" evidence="15">
    <location>
        <begin position="814"/>
        <end position="848"/>
    </location>
</feature>
<keyword evidence="6 13" id="KW-0863">Zinc-finger</keyword>
<evidence type="ECO:0000313" key="18">
    <source>
        <dbReference type="EMBL" id="EGF83769.1"/>
    </source>
</evidence>
<dbReference type="GO" id="GO:0005524">
    <property type="term" value="F:ATP binding"/>
    <property type="evidence" value="ECO:0007669"/>
    <property type="project" value="UniProtKB-KW"/>
</dbReference>
<evidence type="ECO:0000256" key="10">
    <source>
        <dbReference type="ARBA" id="ARBA00022840"/>
    </source>
</evidence>
<dbReference type="InterPro" id="IPR014001">
    <property type="entry name" value="Helicase_ATP-bd"/>
</dbReference>
<dbReference type="PANTHER" id="PTHR45626">
    <property type="entry name" value="TRANSCRIPTION TERMINATION FACTOR 2-RELATED"/>
    <property type="match status" value="1"/>
</dbReference>
<dbReference type="InterPro" id="IPR050628">
    <property type="entry name" value="SNF2_RAD54_helicase_TF"/>
</dbReference>
<dbReference type="GO" id="GO:0003676">
    <property type="term" value="F:nucleic acid binding"/>
    <property type="evidence" value="ECO:0007669"/>
    <property type="project" value="InterPro"/>
</dbReference>
<dbReference type="AlphaFoldDB" id="F4NRV7"/>
<evidence type="ECO:0000256" key="2">
    <source>
        <dbReference type="ARBA" id="ARBA00007025"/>
    </source>
</evidence>
<dbReference type="Pfam" id="PF00271">
    <property type="entry name" value="Helicase_C"/>
    <property type="match status" value="1"/>
</dbReference>
<dbReference type="GO" id="GO:0016818">
    <property type="term" value="F:hydrolase activity, acting on acid anhydrides, in phosphorus-containing anhydrides"/>
    <property type="evidence" value="ECO:0007669"/>
    <property type="project" value="InterPro"/>
</dbReference>
<dbReference type="Pfam" id="PF00176">
    <property type="entry name" value="SNF2-rel_dom"/>
    <property type="match status" value="1"/>
</dbReference>
<evidence type="ECO:0000256" key="9">
    <source>
        <dbReference type="ARBA" id="ARBA00022833"/>
    </source>
</evidence>
<dbReference type="GeneID" id="18242135"/>
<dbReference type="InParanoid" id="F4NRV7"/>
<dbReference type="OMA" id="KVEPWSN"/>
<dbReference type="InterPro" id="IPR049730">
    <property type="entry name" value="SNF2/RAD54-like_C"/>
</dbReference>
<dbReference type="GO" id="GO:0008094">
    <property type="term" value="F:ATP-dependent activity, acting on DNA"/>
    <property type="evidence" value="ECO:0000318"/>
    <property type="project" value="GO_Central"/>
</dbReference>
<evidence type="ECO:0000256" key="12">
    <source>
        <dbReference type="ARBA" id="ARBA00023242"/>
    </source>
</evidence>
<organism evidence="18 19">
    <name type="scientific">Batrachochytrium dendrobatidis (strain JAM81 / FGSC 10211)</name>
    <name type="common">Frog chytrid fungus</name>
    <dbReference type="NCBI Taxonomy" id="684364"/>
    <lineage>
        <taxon>Eukaryota</taxon>
        <taxon>Fungi</taxon>
        <taxon>Fungi incertae sedis</taxon>
        <taxon>Chytridiomycota</taxon>
        <taxon>Chytridiomycota incertae sedis</taxon>
        <taxon>Chytridiomycetes</taxon>
        <taxon>Rhizophydiales</taxon>
        <taxon>Rhizophydiales incertae sedis</taxon>
        <taxon>Batrachochytrium</taxon>
    </lineage>
</organism>
<accession>F4NRV7</accession>
<keyword evidence="9" id="KW-0862">Zinc</keyword>
<keyword evidence="12" id="KW-0539">Nucleus</keyword>
<keyword evidence="10" id="KW-0067">ATP-binding</keyword>
<evidence type="ECO:0008006" key="20">
    <source>
        <dbReference type="Google" id="ProtNLM"/>
    </source>
</evidence>
<proteinExistence type="inferred from homology"/>
<keyword evidence="3" id="KW-0479">Metal-binding</keyword>
<evidence type="ECO:0000256" key="6">
    <source>
        <dbReference type="ARBA" id="ARBA00022771"/>
    </source>
</evidence>
<dbReference type="SUPFAM" id="SSF57850">
    <property type="entry name" value="RING/U-box"/>
    <property type="match status" value="1"/>
</dbReference>
<dbReference type="InterPro" id="IPR014905">
    <property type="entry name" value="HIRAN"/>
</dbReference>
<dbReference type="OrthoDB" id="448448at2759"/>
<name>F4NRV7_BATDJ</name>
<feature type="domain" description="Helicase ATP-binding" evidence="16">
    <location>
        <begin position="450"/>
        <end position="640"/>
    </location>
</feature>
<feature type="region of interest" description="Disordered" evidence="14">
    <location>
        <begin position="133"/>
        <end position="168"/>
    </location>
</feature>
<keyword evidence="5" id="KW-0227">DNA damage</keyword>
<keyword evidence="19" id="KW-1185">Reference proteome</keyword>
<comment type="similarity">
    <text evidence="2">Belongs to the SNF2/RAD54 helicase family.</text>
</comment>
<sequence>MTAPLIDAVTTDDSHVSSVETSQDLAVSDSTCTPRVQMHDLEALNLTPEEFAWLSTDIPTIQPNQDSHAASSTEPIEIFNEKKRKHAESNGSDAHLYDEIKSDTLLKQVSGTISNDHNSPLKTPQKNKLHQFFSKQDSPASHVSISTPSTSQSHSDMPHVQTNPPSSRLDKIQFPALIGEMTAIAVSMCKGTGIIKAGDRITLLNPLSSATKSKNLYKKHPLHSNAARSGKENTIVRLYRLDGLEIGKLSTDCASMVKTLLDHKLCKFEGTVLLVNDRIHILDEIILTLKVYFIQEAFTATTAHQMNTVESDTVEAVARVRSRKLALAFMFKRIDIAVWNSTQDESNSIQSSESDSFPAAESTEVSGSDLAMIYKRANLLGKAVGQMQPSSGMTLDLHDYQTTALAFMYAKENRDDMDSMGISPLWTELSTKTGFPFYYNRFSGELSLETPKETHCTGGILADEMGLGKTIEMLALIHSSRLDLTKSERFSMGQPLSHATQVNCLELFLVVCPVNLLAQWRDEIKRAFEPGVIRVGVYYGNERERVDTRMFAKKTSPDIIITTYGTLKSDYSNFLKNSPMYAIKWHRVVLDEAHYIKEKSTAASKMVCALSATNRWAITGTPIVNKLDDIYSLIHFLRVEPWCQFCFWHSFVTIPFEKRDRSALEIVQTILEPLIIRQVRMKDMRNQDGNLVISLPPKTIDIKYLNFSPDEQEIYDSLLKHSRHKLMELKIIGKADYMHVFQLLSRMRQMCDHTLLIKSKSLCTEADTASMSIPLEEMIKKYTRGNNSAEFFSKLADDIADSSSQECPVGPSSVVLPCLHVICLPCVEDMIEKRSAKGEEGVVCPMCRQSCAESELMKILETQQNANATSPRLFASKDAPLHAGSTIRLQSIKSIPSKKLNTLTNDLLTLQKSDPKIKSVVFSQWTRMLDLVEISMREHGINFVRMDGSLSQKNREKVLHTFKTDDTVTVLLATLRSTGVGLNLTVASCVFMLDPWWNESVEFQAIDRVHRIGQNKPVTVTRYIMRNSVEEKMLEIQHRKAQLAGVITQPEMQKVQLDDLMSLFD</sequence>
<evidence type="ECO:0000256" key="4">
    <source>
        <dbReference type="ARBA" id="ARBA00022741"/>
    </source>
</evidence>
<evidence type="ECO:0000256" key="11">
    <source>
        <dbReference type="ARBA" id="ARBA00023204"/>
    </source>
</evidence>
<dbReference type="Pfam" id="PF08797">
    <property type="entry name" value="HIRAN"/>
    <property type="match status" value="1"/>
</dbReference>
<evidence type="ECO:0000256" key="8">
    <source>
        <dbReference type="ARBA" id="ARBA00022806"/>
    </source>
</evidence>
<dbReference type="HOGENOM" id="CLU_000315_2_5_1"/>
<evidence type="ECO:0000259" key="17">
    <source>
        <dbReference type="PROSITE" id="PS51194"/>
    </source>
</evidence>
<evidence type="ECO:0000259" key="15">
    <source>
        <dbReference type="PROSITE" id="PS50089"/>
    </source>
</evidence>
<dbReference type="Gene3D" id="3.40.50.300">
    <property type="entry name" value="P-loop containing nucleotide triphosphate hydrolases"/>
    <property type="match status" value="1"/>
</dbReference>
<dbReference type="PROSITE" id="PS50089">
    <property type="entry name" value="ZF_RING_2"/>
    <property type="match status" value="1"/>
</dbReference>
<evidence type="ECO:0000313" key="19">
    <source>
        <dbReference type="Proteomes" id="UP000007241"/>
    </source>
</evidence>
<keyword evidence="7" id="KW-0378">Hydrolase</keyword>
<dbReference type="PANTHER" id="PTHR45626:SF22">
    <property type="entry name" value="DNA REPAIR PROTEIN RAD5"/>
    <property type="match status" value="1"/>
</dbReference>
<keyword evidence="11" id="KW-0234">DNA repair</keyword>
<dbReference type="PROSITE" id="PS51192">
    <property type="entry name" value="HELICASE_ATP_BIND_1"/>
    <property type="match status" value="1"/>
</dbReference>
<dbReference type="PROSITE" id="PS00518">
    <property type="entry name" value="ZF_RING_1"/>
    <property type="match status" value="1"/>
</dbReference>
<keyword evidence="8" id="KW-0347">Helicase</keyword>
<dbReference type="EMBL" id="GL882879">
    <property type="protein sequence ID" value="EGF83769.1"/>
    <property type="molecule type" value="Genomic_DNA"/>
</dbReference>
<evidence type="ECO:0000259" key="16">
    <source>
        <dbReference type="PROSITE" id="PS51192"/>
    </source>
</evidence>
<dbReference type="PROSITE" id="PS51194">
    <property type="entry name" value="HELICASE_CTER"/>
    <property type="match status" value="1"/>
</dbReference>
<evidence type="ECO:0000256" key="14">
    <source>
        <dbReference type="SAM" id="MobiDB-lite"/>
    </source>
</evidence>
<feature type="compositionally biased region" description="Low complexity" evidence="14">
    <location>
        <begin position="141"/>
        <end position="155"/>
    </location>
</feature>
<dbReference type="CDD" id="cd18793">
    <property type="entry name" value="SF2_C_SNF"/>
    <property type="match status" value="1"/>
</dbReference>
<dbReference type="SMART" id="SM00910">
    <property type="entry name" value="HIRAN"/>
    <property type="match status" value="1"/>
</dbReference>
<dbReference type="Proteomes" id="UP000007241">
    <property type="component" value="Unassembled WGS sequence"/>
</dbReference>
<dbReference type="SUPFAM" id="SSF52540">
    <property type="entry name" value="P-loop containing nucleoside triphosphate hydrolases"/>
    <property type="match status" value="2"/>
</dbReference>
<feature type="domain" description="Helicase C-terminal" evidence="17">
    <location>
        <begin position="902"/>
        <end position="1061"/>
    </location>
</feature>
<dbReference type="InterPro" id="IPR017907">
    <property type="entry name" value="Znf_RING_CS"/>
</dbReference>
<reference evidence="18 19" key="1">
    <citation type="submission" date="2009-12" db="EMBL/GenBank/DDBJ databases">
        <title>The draft genome of Batrachochytrium dendrobatidis.</title>
        <authorList>
            <consortium name="US DOE Joint Genome Institute (JGI-PGF)"/>
            <person name="Kuo A."/>
            <person name="Salamov A."/>
            <person name="Schmutz J."/>
            <person name="Lucas S."/>
            <person name="Pitluck S."/>
            <person name="Rosenblum E."/>
            <person name="Stajich J."/>
            <person name="Eisen M."/>
            <person name="Grigoriev I.V."/>
        </authorList>
    </citation>
    <scope>NUCLEOTIDE SEQUENCE [LARGE SCALE GENOMIC DNA]</scope>
    <source>
        <strain evidence="19">JAM81 / FGSC 10211</strain>
    </source>
</reference>
<dbReference type="InterPro" id="IPR013083">
    <property type="entry name" value="Znf_RING/FYVE/PHD"/>
</dbReference>
<dbReference type="RefSeq" id="XP_006676218.1">
    <property type="nucleotide sequence ID" value="XM_006676155.1"/>
</dbReference>
<dbReference type="InterPro" id="IPR027417">
    <property type="entry name" value="P-loop_NTPase"/>
</dbReference>
<evidence type="ECO:0000256" key="13">
    <source>
        <dbReference type="PROSITE-ProRule" id="PRU00175"/>
    </source>
</evidence>
<evidence type="ECO:0000256" key="3">
    <source>
        <dbReference type="ARBA" id="ARBA00022723"/>
    </source>
</evidence>
<keyword evidence="4" id="KW-0547">Nucleotide-binding</keyword>
<evidence type="ECO:0000256" key="5">
    <source>
        <dbReference type="ARBA" id="ARBA00022763"/>
    </source>
</evidence>
<dbReference type="GO" id="GO:0008270">
    <property type="term" value="F:zinc ion binding"/>
    <property type="evidence" value="ECO:0007669"/>
    <property type="project" value="UniProtKB-KW"/>
</dbReference>
<dbReference type="InterPro" id="IPR038718">
    <property type="entry name" value="SNF2-like_sf"/>
</dbReference>
<evidence type="ECO:0000256" key="7">
    <source>
        <dbReference type="ARBA" id="ARBA00022801"/>
    </source>
</evidence>
<dbReference type="GO" id="GO:0004386">
    <property type="term" value="F:helicase activity"/>
    <property type="evidence" value="ECO:0007669"/>
    <property type="project" value="UniProtKB-KW"/>
</dbReference>
<dbReference type="SMART" id="SM00490">
    <property type="entry name" value="HELICc"/>
    <property type="match status" value="1"/>
</dbReference>
<comment type="subcellular location">
    <subcellularLocation>
        <location evidence="1">Nucleus</location>
    </subcellularLocation>
</comment>
<dbReference type="STRING" id="684364.F4NRV7"/>
<dbReference type="Gene3D" id="3.30.40.10">
    <property type="entry name" value="Zinc/RING finger domain, C3HC4 (zinc finger)"/>
    <property type="match status" value="1"/>
</dbReference>
<dbReference type="InterPro" id="IPR001841">
    <property type="entry name" value="Znf_RING"/>
</dbReference>
<dbReference type="CDD" id="cd18008">
    <property type="entry name" value="DEXDc_SHPRH-like"/>
    <property type="match status" value="1"/>
</dbReference>